<sequence length="86" mass="9837">MLIHLGGDVVIQNKDVVAILDYSKRSLDKSIAAFLDHYEQQGKVVWITENVSKSIIITDHLVYVSPISSFTLNRRRLSEDQERGEH</sequence>
<proteinExistence type="predicted"/>
<protein>
    <submittedName>
        <fullName evidence="1">ABC-type iron transport system FetAB ATPase subunit</fullName>
    </submittedName>
</protein>
<accession>A0ABU0CTN5</accession>
<dbReference type="Proteomes" id="UP001232445">
    <property type="component" value="Unassembled WGS sequence"/>
</dbReference>
<dbReference type="NCBIfam" id="NF046065">
    <property type="entry name" value="MtxRegRemB"/>
    <property type="match status" value="1"/>
</dbReference>
<name>A0ABU0CTN5_9BACI</name>
<organism evidence="1 2">
    <name type="scientific">Caldalkalibacillus uzonensis</name>
    <dbReference type="NCBI Taxonomy" id="353224"/>
    <lineage>
        <taxon>Bacteria</taxon>
        <taxon>Bacillati</taxon>
        <taxon>Bacillota</taxon>
        <taxon>Bacilli</taxon>
        <taxon>Bacillales</taxon>
        <taxon>Bacillaceae</taxon>
        <taxon>Caldalkalibacillus</taxon>
    </lineage>
</organism>
<evidence type="ECO:0000313" key="2">
    <source>
        <dbReference type="Proteomes" id="UP001232445"/>
    </source>
</evidence>
<dbReference type="Pfam" id="PF04025">
    <property type="entry name" value="RemA-like"/>
    <property type="match status" value="1"/>
</dbReference>
<dbReference type="EMBL" id="JAUSUQ010000007">
    <property type="protein sequence ID" value="MDQ0339271.1"/>
    <property type="molecule type" value="Genomic_DNA"/>
</dbReference>
<gene>
    <name evidence="1" type="ORF">J2S00_002058</name>
</gene>
<dbReference type="InterPro" id="IPR007169">
    <property type="entry name" value="RemA-like"/>
</dbReference>
<evidence type="ECO:0000313" key="1">
    <source>
        <dbReference type="EMBL" id="MDQ0339271.1"/>
    </source>
</evidence>
<reference evidence="1 2" key="1">
    <citation type="submission" date="2023-07" db="EMBL/GenBank/DDBJ databases">
        <title>Genomic Encyclopedia of Type Strains, Phase IV (KMG-IV): sequencing the most valuable type-strain genomes for metagenomic binning, comparative biology and taxonomic classification.</title>
        <authorList>
            <person name="Goeker M."/>
        </authorList>
    </citation>
    <scope>NUCLEOTIDE SEQUENCE [LARGE SCALE GENOMIC DNA]</scope>
    <source>
        <strain evidence="1 2">DSM 17740</strain>
    </source>
</reference>
<keyword evidence="2" id="KW-1185">Reference proteome</keyword>
<comment type="caution">
    <text evidence="1">The sequence shown here is derived from an EMBL/GenBank/DDBJ whole genome shotgun (WGS) entry which is preliminary data.</text>
</comment>
<dbReference type="RefSeq" id="WP_307339020.1">
    <property type="nucleotide sequence ID" value="NZ_JAUSUQ010000007.1"/>
</dbReference>